<reference evidence="2 3" key="1">
    <citation type="journal article" date="2016" name="Mol. Biol. Evol.">
        <title>Comparative Genomics of Early-Diverging Mushroom-Forming Fungi Provides Insights into the Origins of Lignocellulose Decay Capabilities.</title>
        <authorList>
            <person name="Nagy L.G."/>
            <person name="Riley R."/>
            <person name="Tritt A."/>
            <person name="Adam C."/>
            <person name="Daum C."/>
            <person name="Floudas D."/>
            <person name="Sun H."/>
            <person name="Yadav J.S."/>
            <person name="Pangilinan J."/>
            <person name="Larsson K.H."/>
            <person name="Matsuura K."/>
            <person name="Barry K."/>
            <person name="Labutti K."/>
            <person name="Kuo R."/>
            <person name="Ohm R.A."/>
            <person name="Bhattacharya S.S."/>
            <person name="Shirouzu T."/>
            <person name="Yoshinaga Y."/>
            <person name="Martin F.M."/>
            <person name="Grigoriev I.V."/>
            <person name="Hibbett D.S."/>
        </authorList>
    </citation>
    <scope>NUCLEOTIDE SEQUENCE [LARGE SCALE GENOMIC DNA]</scope>
    <source>
        <strain evidence="2 3">HHB14362 ss-1</strain>
    </source>
</reference>
<dbReference type="InParanoid" id="A0A165WBS2"/>
<gene>
    <name evidence="2" type="ORF">NEOLEDRAFT_1238122</name>
</gene>
<feature type="region of interest" description="Disordered" evidence="1">
    <location>
        <begin position="188"/>
        <end position="211"/>
    </location>
</feature>
<dbReference type="OrthoDB" id="3353982at2759"/>
<name>A0A165WBS2_9AGAM</name>
<feature type="compositionally biased region" description="Low complexity" evidence="1">
    <location>
        <begin position="200"/>
        <end position="211"/>
    </location>
</feature>
<evidence type="ECO:0000313" key="3">
    <source>
        <dbReference type="Proteomes" id="UP000076761"/>
    </source>
</evidence>
<feature type="compositionally biased region" description="Polar residues" evidence="1">
    <location>
        <begin position="190"/>
        <end position="199"/>
    </location>
</feature>
<evidence type="ECO:0000313" key="2">
    <source>
        <dbReference type="EMBL" id="KZT30955.1"/>
    </source>
</evidence>
<evidence type="ECO:0008006" key="4">
    <source>
        <dbReference type="Google" id="ProtNLM"/>
    </source>
</evidence>
<dbReference type="AlphaFoldDB" id="A0A165WBS2"/>
<organism evidence="2 3">
    <name type="scientific">Neolentinus lepideus HHB14362 ss-1</name>
    <dbReference type="NCBI Taxonomy" id="1314782"/>
    <lineage>
        <taxon>Eukaryota</taxon>
        <taxon>Fungi</taxon>
        <taxon>Dikarya</taxon>
        <taxon>Basidiomycota</taxon>
        <taxon>Agaricomycotina</taxon>
        <taxon>Agaricomycetes</taxon>
        <taxon>Gloeophyllales</taxon>
        <taxon>Gloeophyllaceae</taxon>
        <taxon>Neolentinus</taxon>
    </lineage>
</organism>
<sequence length="511" mass="56944">MSLQSLPPELYTAILKDVPSSDLKQTNISLARALPRSPVPQDFLFHSIRLQHPDQVLQLYRCLESFPERALLIKELAFEADVSVADAVVNMVKSLGNLTNIRLVVCSDFPPERLSALLRIRWANLHSVGLSFRRFERSSAAQPTNVPCFDNILEALATSEPRSLRVLSIIQDAIKAAKPRSASSWVAELTHSSSNREQPSTFNSNRSSSLNTTNPFASTSIRPIFESLMPFSFNPNNPFAFNPAEPYLFNPPARNAACVFRRLDTLSYVIPGLTHLRLRLPSFDIAKGVYACTAVLDRMELLDLSTSRIKNHDVKRILGRFGCLKYLVLDDTDVLRGGFGRAEWRQLGRDCALAGVKKARERQEKVKEWLDVGGGATIHRREIRILPRVPTLLSLCATMPSHMPPEGDTVRREFELGWSAGVAELVATVAELKILFLEGVQIVKFAANMDGEEDDKGVNGLQDAEIADFEVDMAILICPVLCLVGTWRGISHLHLPGCGHRAGWDIWKDEL</sequence>
<dbReference type="EMBL" id="KV425551">
    <property type="protein sequence ID" value="KZT30955.1"/>
    <property type="molecule type" value="Genomic_DNA"/>
</dbReference>
<keyword evidence="3" id="KW-1185">Reference proteome</keyword>
<dbReference type="Proteomes" id="UP000076761">
    <property type="component" value="Unassembled WGS sequence"/>
</dbReference>
<protein>
    <recommendedName>
        <fullName evidence="4">F-box domain-containing protein</fullName>
    </recommendedName>
</protein>
<accession>A0A165WBS2</accession>
<evidence type="ECO:0000256" key="1">
    <source>
        <dbReference type="SAM" id="MobiDB-lite"/>
    </source>
</evidence>
<proteinExistence type="predicted"/>